<dbReference type="Pfam" id="PF13191">
    <property type="entry name" value="AAA_16"/>
    <property type="match status" value="1"/>
</dbReference>
<dbReference type="SMART" id="SM00044">
    <property type="entry name" value="CYCc"/>
    <property type="match status" value="1"/>
</dbReference>
<evidence type="ECO:0000256" key="1">
    <source>
        <dbReference type="ARBA" id="ARBA00022741"/>
    </source>
</evidence>
<gene>
    <name evidence="4" type="ORF">BB934_34930</name>
</gene>
<dbReference type="InterPro" id="IPR041664">
    <property type="entry name" value="AAA_16"/>
</dbReference>
<dbReference type="PANTHER" id="PTHR16305:SF28">
    <property type="entry name" value="GUANYLATE CYCLASE DOMAIN-CONTAINING PROTEIN"/>
    <property type="match status" value="1"/>
</dbReference>
<dbReference type="GO" id="GO:0005524">
    <property type="term" value="F:ATP binding"/>
    <property type="evidence" value="ECO:0007669"/>
    <property type="project" value="UniProtKB-KW"/>
</dbReference>
<evidence type="ECO:0000313" key="4">
    <source>
        <dbReference type="EMBL" id="ANY83469.1"/>
    </source>
</evidence>
<keyword evidence="1" id="KW-0547">Nucleotide-binding</keyword>
<dbReference type="SUPFAM" id="SSF48452">
    <property type="entry name" value="TPR-like"/>
    <property type="match status" value="2"/>
</dbReference>
<keyword evidence="4" id="KW-0614">Plasmid</keyword>
<protein>
    <recommendedName>
        <fullName evidence="3">Guanylate cyclase domain-containing protein</fullName>
    </recommendedName>
</protein>
<dbReference type="CDD" id="cd07302">
    <property type="entry name" value="CHD"/>
    <property type="match status" value="1"/>
</dbReference>
<evidence type="ECO:0000259" key="3">
    <source>
        <dbReference type="PROSITE" id="PS50125"/>
    </source>
</evidence>
<dbReference type="Gene3D" id="3.30.70.1230">
    <property type="entry name" value="Nucleotide cyclase"/>
    <property type="match status" value="1"/>
</dbReference>
<feature type="domain" description="Guanylate cyclase" evidence="3">
    <location>
        <begin position="2"/>
        <end position="134"/>
    </location>
</feature>
<dbReference type="GO" id="GO:0009190">
    <property type="term" value="P:cyclic nucleotide biosynthetic process"/>
    <property type="evidence" value="ECO:0007669"/>
    <property type="project" value="InterPro"/>
</dbReference>
<geneLocation type="plasmid" evidence="4">
    <name>unnamed3</name>
</geneLocation>
<sequence>MTVMFCDLVGSTALSQKLDPEDLRDLIAAFRKTCADAVRQCGGWIARYLGDGMLVYFGYPSADENSPEMAVRAALRIILKLREGGPDVMYFGSPLQARIGVHTGLVVAGDLPSGDEREAFSIVGETPNIAARLQSIADPQTILISETTYALVRHRFECRELGQQHLRGTARPVRVFEPVAERLNYATQDAFELRDLTPLAGREKELAALVKAWAEVKEDSGRALLISGEPGIGKSRLIHAFHSSLEGGCSFIACNCAAHCSDSAFYPIVDLLHRYISIDSSDGNHERLRKVANALEQSGLPSGEALPFLGPLLSIPAAVLGSSISFSPLAWREKTIELLVSWIMKASERRPMILVVEDLHWADPSTLETVSRLVSSIPRAKLLLIVTSRQEFNPEWTCALNVSNINLARLAVDDAKQMIDALDTRAELSDEVRTQLIERTDGVPLFLEELTKAVVETKLLDGNTDNLRRDPGESIIPSTLRDFLMARLDRLHSVKRIAQIASTLGREFRYELLLAVSSMPENDLCEALSQLVDRELLFQRGVPPRSTYFFKHALIQEAAYQSLLRSARRHYHRMAADVLTNQFPDIADQRPELVAHHFSLGGADHLAIPYWQTAGEHALERYANAEALAHLRKALTAVERLADLPERAQQEAIILASIGTAVTALKGWAAPEAETIYSRARILCQALGDTHTLAAALRGLQSYFQVRGPLRAARQVSRQLLELAQRGDDRSMEVEAKRAFGWCLFCLGELGPSKQLLENAVWDYDPGQSKSNIRAYGSDAGVAGLSNLAWLEWSIGNSRRAIERSDEAIRLARALGHPLSLTYALCMSAAVYQGLQQPDIAQSLASSTVQLGKENSLSYWCAWGTIIHGWTICEQGHIEEGIAEIKRGISAYRATGANLFNAYALGLLSDACAKAGKACEGITHVSEAIASAKSIDMHIFDAELLRIKAALLVQTGASEDLAAAELRKAVKISHHQGAKMLELKARTALFEISARTKKSPRESTRIDRLLDELREESAFADLVRNKEHLASSALASTSMPDKDPA</sequence>
<dbReference type="Pfam" id="PF00211">
    <property type="entry name" value="Guanylate_cyc"/>
    <property type="match status" value="1"/>
</dbReference>
<dbReference type="PROSITE" id="PS50125">
    <property type="entry name" value="GUANYLATE_CYCLASE_2"/>
    <property type="match status" value="1"/>
</dbReference>
<organism evidence="4">
    <name type="scientific">Microvirga ossetica</name>
    <dbReference type="NCBI Taxonomy" id="1882682"/>
    <lineage>
        <taxon>Bacteria</taxon>
        <taxon>Pseudomonadati</taxon>
        <taxon>Pseudomonadota</taxon>
        <taxon>Alphaproteobacteria</taxon>
        <taxon>Hyphomicrobiales</taxon>
        <taxon>Methylobacteriaceae</taxon>
        <taxon>Microvirga</taxon>
    </lineage>
</organism>
<dbReference type="KEGG" id="moc:BB934_34930"/>
<dbReference type="SUPFAM" id="SSF55073">
    <property type="entry name" value="Nucleotide cyclase"/>
    <property type="match status" value="1"/>
</dbReference>
<dbReference type="InterPro" id="IPR011990">
    <property type="entry name" value="TPR-like_helical_dom_sf"/>
</dbReference>
<dbReference type="RefSeq" id="WP_237050586.1">
    <property type="nucleotide sequence ID" value="NZ_CP016618.1"/>
</dbReference>
<dbReference type="AlphaFoldDB" id="A0A1B2EU32"/>
<dbReference type="GO" id="GO:0005737">
    <property type="term" value="C:cytoplasm"/>
    <property type="evidence" value="ECO:0007669"/>
    <property type="project" value="TreeGrafter"/>
</dbReference>
<dbReference type="InterPro" id="IPR029787">
    <property type="entry name" value="Nucleotide_cyclase"/>
</dbReference>
<keyword evidence="2" id="KW-0067">ATP-binding</keyword>
<name>A0A1B2EU32_9HYPH</name>
<dbReference type="InterPro" id="IPR001054">
    <property type="entry name" value="A/G_cyclase"/>
</dbReference>
<dbReference type="GO" id="GO:0004016">
    <property type="term" value="F:adenylate cyclase activity"/>
    <property type="evidence" value="ECO:0007669"/>
    <property type="project" value="TreeGrafter"/>
</dbReference>
<proteinExistence type="predicted"/>
<dbReference type="SUPFAM" id="SSF52540">
    <property type="entry name" value="P-loop containing nucleoside triphosphate hydrolases"/>
    <property type="match status" value="1"/>
</dbReference>
<dbReference type="InterPro" id="IPR027417">
    <property type="entry name" value="P-loop_NTPase"/>
</dbReference>
<dbReference type="GO" id="GO:0035556">
    <property type="term" value="P:intracellular signal transduction"/>
    <property type="evidence" value="ECO:0007669"/>
    <property type="project" value="InterPro"/>
</dbReference>
<evidence type="ECO:0000256" key="2">
    <source>
        <dbReference type="ARBA" id="ARBA00022840"/>
    </source>
</evidence>
<dbReference type="Gene3D" id="1.25.40.10">
    <property type="entry name" value="Tetratricopeptide repeat domain"/>
    <property type="match status" value="1"/>
</dbReference>
<reference evidence="4" key="1">
    <citation type="submission" date="2016-07" db="EMBL/GenBank/DDBJ databases">
        <title>Microvirga ossetica sp. nov. a new species of rhizobia isolated from root nodules of the legume species Vicia alpestris Steven originated from North Ossetia region in the Caucasus.</title>
        <authorList>
            <person name="Safronova V.I."/>
            <person name="Kuznetsova I.G."/>
            <person name="Sazanova A.L."/>
            <person name="Belimov A."/>
            <person name="Andronov E."/>
            <person name="Osledkin Y.S."/>
            <person name="Onishchuk O.P."/>
            <person name="Kurchak O.N."/>
            <person name="Shaposhnikov A.I."/>
            <person name="Willems A."/>
            <person name="Tikhonovich I.A."/>
        </authorList>
    </citation>
    <scope>NUCLEOTIDE SEQUENCE [LARGE SCALE GENOMIC DNA]</scope>
    <source>
        <strain evidence="4">V5/3M</strain>
        <plasmid evidence="4">unnamed3</plasmid>
    </source>
</reference>
<accession>A0A1B2EU32</accession>
<dbReference type="Gene3D" id="3.40.50.300">
    <property type="entry name" value="P-loop containing nucleotide triphosphate hydrolases"/>
    <property type="match status" value="1"/>
</dbReference>
<dbReference type="PANTHER" id="PTHR16305">
    <property type="entry name" value="TESTICULAR SOLUBLE ADENYLYL CYCLASE"/>
    <property type="match status" value="1"/>
</dbReference>
<dbReference type="EMBL" id="CP016618">
    <property type="protein sequence ID" value="ANY83469.1"/>
    <property type="molecule type" value="Genomic_DNA"/>
</dbReference>